<feature type="region of interest" description="Disordered" evidence="1">
    <location>
        <begin position="185"/>
        <end position="206"/>
    </location>
</feature>
<feature type="compositionally biased region" description="Polar residues" evidence="1">
    <location>
        <begin position="97"/>
        <end position="106"/>
    </location>
</feature>
<feature type="chain" id="PRO_5040815839" evidence="2">
    <location>
        <begin position="24"/>
        <end position="308"/>
    </location>
</feature>
<feature type="compositionally biased region" description="Low complexity" evidence="1">
    <location>
        <begin position="79"/>
        <end position="96"/>
    </location>
</feature>
<evidence type="ECO:0000256" key="1">
    <source>
        <dbReference type="SAM" id="MobiDB-lite"/>
    </source>
</evidence>
<evidence type="ECO:0000313" key="3">
    <source>
        <dbReference type="EMBL" id="GMF52446.1"/>
    </source>
</evidence>
<feature type="region of interest" description="Disordered" evidence="1">
    <location>
        <begin position="41"/>
        <end position="62"/>
    </location>
</feature>
<keyword evidence="2" id="KW-0732">Signal</keyword>
<feature type="signal peptide" evidence="2">
    <location>
        <begin position="1"/>
        <end position="23"/>
    </location>
</feature>
<dbReference type="EMBL" id="BSXT01003089">
    <property type="protein sequence ID" value="GMF52446.1"/>
    <property type="molecule type" value="Genomic_DNA"/>
</dbReference>
<protein>
    <submittedName>
        <fullName evidence="3">Unnamed protein product</fullName>
    </submittedName>
</protein>
<feature type="region of interest" description="Disordered" evidence="1">
    <location>
        <begin position="79"/>
        <end position="140"/>
    </location>
</feature>
<dbReference type="AlphaFoldDB" id="A0A9W6Y4Y4"/>
<comment type="caution">
    <text evidence="3">The sequence shown here is derived from an EMBL/GenBank/DDBJ whole genome shotgun (WGS) entry which is preliminary data.</text>
</comment>
<evidence type="ECO:0000313" key="4">
    <source>
        <dbReference type="Proteomes" id="UP001165121"/>
    </source>
</evidence>
<organism evidence="3 4">
    <name type="scientific">Phytophthora fragariaefolia</name>
    <dbReference type="NCBI Taxonomy" id="1490495"/>
    <lineage>
        <taxon>Eukaryota</taxon>
        <taxon>Sar</taxon>
        <taxon>Stramenopiles</taxon>
        <taxon>Oomycota</taxon>
        <taxon>Peronosporomycetes</taxon>
        <taxon>Peronosporales</taxon>
        <taxon>Peronosporaceae</taxon>
        <taxon>Phytophthora</taxon>
    </lineage>
</organism>
<accession>A0A9W6Y4Y4</accession>
<dbReference type="Proteomes" id="UP001165121">
    <property type="component" value="Unassembled WGS sequence"/>
</dbReference>
<proteinExistence type="predicted"/>
<reference evidence="3" key="1">
    <citation type="submission" date="2023-04" db="EMBL/GenBank/DDBJ databases">
        <title>Phytophthora fragariaefolia NBRC 109709.</title>
        <authorList>
            <person name="Ichikawa N."/>
            <person name="Sato H."/>
            <person name="Tonouchi N."/>
        </authorList>
    </citation>
    <scope>NUCLEOTIDE SEQUENCE</scope>
    <source>
        <strain evidence="3">NBRC 109709</strain>
    </source>
</reference>
<dbReference type="OrthoDB" id="127837at2759"/>
<keyword evidence="4" id="KW-1185">Reference proteome</keyword>
<gene>
    <name evidence="3" type="ORF">Pfra01_002147700</name>
</gene>
<evidence type="ECO:0000256" key="2">
    <source>
        <dbReference type="SAM" id="SignalP"/>
    </source>
</evidence>
<name>A0A9W6Y4Y4_9STRA</name>
<feature type="compositionally biased region" description="Low complexity" evidence="1">
    <location>
        <begin position="117"/>
        <end position="140"/>
    </location>
</feature>
<sequence length="308" mass="31077">MGSAHKLLLAAAVAVAIAAGARADMTLANLTLSPAADSLITTRGDAPTTVDTTTGNAAPTFVTPTAAPVTEAPVWEAPATTAPPATAPPTYSASASGSGEQQTIGTPETADAPSIRSKATQTATQTAAASASKSTTSTVDTFNDANAGISAGNSSSNRTSTILPAGLGALACVGAIVMAVTYKKKSNTGDDSTRPNSDCEYTGGIDFTPENRTLTTVPEDSPQTADKLAVMGSQSTVGSVDLGASNSSVRSTSPFASSRCNARVSNFYSNSETNMEFQDSCVRHEGGSHVVLTFDENTDSNGAPQVQL</sequence>